<gene>
    <name evidence="3" type="ORF">LAMI_0D04676G</name>
</gene>
<organism evidence="3 4">
    <name type="scientific">Lachancea mirantina</name>
    <dbReference type="NCBI Taxonomy" id="1230905"/>
    <lineage>
        <taxon>Eukaryota</taxon>
        <taxon>Fungi</taxon>
        <taxon>Dikarya</taxon>
        <taxon>Ascomycota</taxon>
        <taxon>Saccharomycotina</taxon>
        <taxon>Saccharomycetes</taxon>
        <taxon>Saccharomycetales</taxon>
        <taxon>Saccharomycetaceae</taxon>
        <taxon>Lachancea</taxon>
    </lineage>
</organism>
<name>A0A1G4JAK9_9SACH</name>
<evidence type="ECO:0000256" key="1">
    <source>
        <dbReference type="SAM" id="SignalP"/>
    </source>
</evidence>
<accession>A0A1G4JAK9</accession>
<dbReference type="Gene3D" id="3.10.129.10">
    <property type="entry name" value="Hotdog Thioesterase"/>
    <property type="match status" value="1"/>
</dbReference>
<reference evidence="3 4" key="1">
    <citation type="submission" date="2016-03" db="EMBL/GenBank/DDBJ databases">
        <authorList>
            <person name="Devillers H."/>
        </authorList>
    </citation>
    <scope>NUCLEOTIDE SEQUENCE [LARGE SCALE GENOMIC DNA]</scope>
    <source>
        <strain evidence="3">CBS 11717</strain>
    </source>
</reference>
<evidence type="ECO:0000313" key="3">
    <source>
        <dbReference type="EMBL" id="SCU87087.1"/>
    </source>
</evidence>
<evidence type="ECO:0000313" key="4">
    <source>
        <dbReference type="Proteomes" id="UP000191024"/>
    </source>
</evidence>
<dbReference type="AlphaFoldDB" id="A0A1G4JAK9"/>
<dbReference type="Proteomes" id="UP000191024">
    <property type="component" value="Chromosome D"/>
</dbReference>
<dbReference type="SUPFAM" id="SSF54637">
    <property type="entry name" value="Thioesterase/thiol ester dehydrase-isomerase"/>
    <property type="match status" value="1"/>
</dbReference>
<feature type="signal peptide" evidence="1">
    <location>
        <begin position="1"/>
        <end position="16"/>
    </location>
</feature>
<dbReference type="PANTHER" id="PTHR47260:SF4">
    <property type="entry name" value="MIOREX COMPLEX COMPONENT 3"/>
    <property type="match status" value="1"/>
</dbReference>
<keyword evidence="4" id="KW-1185">Reference proteome</keyword>
<keyword evidence="1" id="KW-0732">Signal</keyword>
<feature type="chain" id="PRO_5009235956" evidence="1">
    <location>
        <begin position="17"/>
        <end position="240"/>
    </location>
</feature>
<dbReference type="EMBL" id="LT598463">
    <property type="protein sequence ID" value="SCU87087.1"/>
    <property type="molecule type" value="Genomic_DNA"/>
</dbReference>
<evidence type="ECO:0000259" key="2">
    <source>
        <dbReference type="Pfam" id="PF03061"/>
    </source>
</evidence>
<sequence length="240" mass="27153">MTSRLLLRWIVTPTAGFTLGCACFLRPWPPTKDERLGTVTLKRPLEQQRHDVLAQIQNDPEYSALVANGDVHHFSQSEKIPHAHRDYHVGQGLLYGKGHLEIDPLLFHDLNTRELVVFYHLGHNLGNERGNVHKGIVALLMDEALCYCGFPTLPSKRGVTARLDLTFAHDVPADSTVVLRARVRETKGRKCVIDGTLESLPATRPWYNPWGPTKRTQIASGTCILVEPKWFKHMSWFSAF</sequence>
<dbReference type="STRING" id="1230905.A0A1G4JAK9"/>
<proteinExistence type="predicted"/>
<protein>
    <submittedName>
        <fullName evidence="3">LAMI_0D04676g1_1</fullName>
    </submittedName>
</protein>
<dbReference type="PANTHER" id="PTHR47260">
    <property type="entry name" value="UPF0644 PROTEIN PB2B4.06"/>
    <property type="match status" value="1"/>
</dbReference>
<dbReference type="PROSITE" id="PS51257">
    <property type="entry name" value="PROKAR_LIPOPROTEIN"/>
    <property type="match status" value="1"/>
</dbReference>
<feature type="domain" description="Thioesterase" evidence="2">
    <location>
        <begin position="130"/>
        <end position="198"/>
    </location>
</feature>
<dbReference type="Pfam" id="PF03061">
    <property type="entry name" value="4HBT"/>
    <property type="match status" value="1"/>
</dbReference>
<dbReference type="CDD" id="cd03443">
    <property type="entry name" value="PaaI_thioesterase"/>
    <property type="match status" value="1"/>
</dbReference>
<dbReference type="InterPro" id="IPR052061">
    <property type="entry name" value="PTE-AB_protein"/>
</dbReference>
<dbReference type="InterPro" id="IPR006683">
    <property type="entry name" value="Thioestr_dom"/>
</dbReference>
<dbReference type="InterPro" id="IPR029069">
    <property type="entry name" value="HotDog_dom_sf"/>
</dbReference>
<dbReference type="OrthoDB" id="506431at2759"/>